<dbReference type="InterPro" id="IPR011620">
    <property type="entry name" value="Sig_transdc_His_kinase_LytS_TM"/>
</dbReference>
<dbReference type="InterPro" id="IPR000700">
    <property type="entry name" value="PAS-assoc_C"/>
</dbReference>
<feature type="transmembrane region" description="Helical" evidence="8">
    <location>
        <begin position="158"/>
        <end position="184"/>
    </location>
</feature>
<proteinExistence type="predicted"/>
<feature type="domain" description="GGDEF" evidence="10">
    <location>
        <begin position="488"/>
        <end position="625"/>
    </location>
</feature>
<dbReference type="NCBIfam" id="TIGR00229">
    <property type="entry name" value="sensory_box"/>
    <property type="match status" value="1"/>
</dbReference>
<accession>A0ABT1R236</accession>
<feature type="transmembrane region" description="Helical" evidence="8">
    <location>
        <begin position="71"/>
        <end position="94"/>
    </location>
</feature>
<dbReference type="InterPro" id="IPR000014">
    <property type="entry name" value="PAS"/>
</dbReference>
<keyword evidence="5 8" id="KW-1133">Transmembrane helix</keyword>
<dbReference type="InterPro" id="IPR050469">
    <property type="entry name" value="Diguanylate_Cyclase"/>
</dbReference>
<reference evidence="11" key="1">
    <citation type="submission" date="2021-07" db="EMBL/GenBank/DDBJ databases">
        <title>Shinella sp. nov., a novel member of the genus Shinella from water.</title>
        <authorList>
            <person name="Deng Y."/>
        </authorList>
    </citation>
    <scope>NUCLEOTIDE SEQUENCE</scope>
    <source>
        <strain evidence="11">CPCC 100929</strain>
    </source>
</reference>
<feature type="transmembrane region" description="Helical" evidence="8">
    <location>
        <begin position="100"/>
        <end position="121"/>
    </location>
</feature>
<dbReference type="RefSeq" id="WP_256115343.1">
    <property type="nucleotide sequence ID" value="NZ_WHSB02000001.1"/>
</dbReference>
<dbReference type="Pfam" id="PF07694">
    <property type="entry name" value="5TM-5TMR_LYT"/>
    <property type="match status" value="1"/>
</dbReference>
<evidence type="ECO:0000313" key="12">
    <source>
        <dbReference type="Proteomes" id="UP000996601"/>
    </source>
</evidence>
<feature type="transmembrane region" description="Helical" evidence="8">
    <location>
        <begin position="39"/>
        <end position="59"/>
    </location>
</feature>
<dbReference type="PROSITE" id="PS50113">
    <property type="entry name" value="PAC"/>
    <property type="match status" value="1"/>
</dbReference>
<dbReference type="SMART" id="SM00091">
    <property type="entry name" value="PAS"/>
    <property type="match status" value="2"/>
</dbReference>
<dbReference type="Proteomes" id="UP000996601">
    <property type="component" value="Unassembled WGS sequence"/>
</dbReference>
<dbReference type="CDD" id="cd00130">
    <property type="entry name" value="PAS"/>
    <property type="match status" value="1"/>
</dbReference>
<dbReference type="InterPro" id="IPR013656">
    <property type="entry name" value="PAS_4"/>
</dbReference>
<dbReference type="Gene3D" id="3.30.450.20">
    <property type="entry name" value="PAS domain"/>
    <property type="match status" value="2"/>
</dbReference>
<evidence type="ECO:0000256" key="4">
    <source>
        <dbReference type="ARBA" id="ARBA00022692"/>
    </source>
</evidence>
<keyword evidence="6 8" id="KW-0472">Membrane</keyword>
<evidence type="ECO:0000256" key="8">
    <source>
        <dbReference type="SAM" id="Phobius"/>
    </source>
</evidence>
<dbReference type="Gene3D" id="3.30.70.270">
    <property type="match status" value="1"/>
</dbReference>
<dbReference type="SMART" id="SM00267">
    <property type="entry name" value="GGDEF"/>
    <property type="match status" value="1"/>
</dbReference>
<evidence type="ECO:0000256" key="2">
    <source>
        <dbReference type="ARBA" id="ARBA00012528"/>
    </source>
</evidence>
<evidence type="ECO:0000256" key="7">
    <source>
        <dbReference type="ARBA" id="ARBA00034247"/>
    </source>
</evidence>
<dbReference type="GO" id="GO:0052621">
    <property type="term" value="F:diguanylate cyclase activity"/>
    <property type="evidence" value="ECO:0007669"/>
    <property type="project" value="UniProtKB-EC"/>
</dbReference>
<dbReference type="EC" id="2.7.7.65" evidence="2"/>
<dbReference type="Pfam" id="PF08448">
    <property type="entry name" value="PAS_4"/>
    <property type="match status" value="1"/>
</dbReference>
<comment type="subcellular location">
    <subcellularLocation>
        <location evidence="1">Cell membrane</location>
        <topology evidence="1">Multi-pass membrane protein</topology>
    </subcellularLocation>
</comment>
<keyword evidence="11" id="KW-0548">Nucleotidyltransferase</keyword>
<dbReference type="InterPro" id="IPR043128">
    <property type="entry name" value="Rev_trsase/Diguanyl_cyclase"/>
</dbReference>
<evidence type="ECO:0000256" key="1">
    <source>
        <dbReference type="ARBA" id="ARBA00004651"/>
    </source>
</evidence>
<dbReference type="SUPFAM" id="SSF55073">
    <property type="entry name" value="Nucleotide cyclase"/>
    <property type="match status" value="1"/>
</dbReference>
<dbReference type="PANTHER" id="PTHR45138">
    <property type="entry name" value="REGULATORY COMPONENTS OF SENSORY TRANSDUCTION SYSTEM"/>
    <property type="match status" value="1"/>
</dbReference>
<evidence type="ECO:0000256" key="6">
    <source>
        <dbReference type="ARBA" id="ARBA00023136"/>
    </source>
</evidence>
<dbReference type="SUPFAM" id="SSF55785">
    <property type="entry name" value="PYP-like sensor domain (PAS domain)"/>
    <property type="match status" value="2"/>
</dbReference>
<organism evidence="11 12">
    <name type="scientific">Shinella lacus</name>
    <dbReference type="NCBI Taxonomy" id="2654216"/>
    <lineage>
        <taxon>Bacteria</taxon>
        <taxon>Pseudomonadati</taxon>
        <taxon>Pseudomonadota</taxon>
        <taxon>Alphaproteobacteria</taxon>
        <taxon>Hyphomicrobiales</taxon>
        <taxon>Rhizobiaceae</taxon>
        <taxon>Shinella</taxon>
    </lineage>
</organism>
<dbReference type="InterPro" id="IPR000160">
    <property type="entry name" value="GGDEF_dom"/>
</dbReference>
<evidence type="ECO:0000313" key="11">
    <source>
        <dbReference type="EMBL" id="MCQ4629238.1"/>
    </source>
</evidence>
<dbReference type="Pfam" id="PF00990">
    <property type="entry name" value="GGDEF"/>
    <property type="match status" value="1"/>
</dbReference>
<protein>
    <recommendedName>
        <fullName evidence="2">diguanylate cyclase</fullName>
        <ecNumber evidence="2">2.7.7.65</ecNumber>
    </recommendedName>
</protein>
<dbReference type="NCBIfam" id="TIGR00254">
    <property type="entry name" value="GGDEF"/>
    <property type="match status" value="1"/>
</dbReference>
<name>A0ABT1R236_9HYPH</name>
<evidence type="ECO:0000259" key="10">
    <source>
        <dbReference type="PROSITE" id="PS50887"/>
    </source>
</evidence>
<feature type="transmembrane region" description="Helical" evidence="8">
    <location>
        <begin position="133"/>
        <end position="152"/>
    </location>
</feature>
<evidence type="ECO:0000259" key="9">
    <source>
        <dbReference type="PROSITE" id="PS50113"/>
    </source>
</evidence>
<dbReference type="InterPro" id="IPR035965">
    <property type="entry name" value="PAS-like_dom_sf"/>
</dbReference>
<dbReference type="PROSITE" id="PS50887">
    <property type="entry name" value="GGDEF"/>
    <property type="match status" value="1"/>
</dbReference>
<feature type="domain" description="PAC" evidence="9">
    <location>
        <begin position="269"/>
        <end position="321"/>
    </location>
</feature>
<evidence type="ECO:0000256" key="5">
    <source>
        <dbReference type="ARBA" id="ARBA00022989"/>
    </source>
</evidence>
<evidence type="ECO:0000256" key="3">
    <source>
        <dbReference type="ARBA" id="ARBA00022475"/>
    </source>
</evidence>
<keyword evidence="4 8" id="KW-0812">Transmembrane</keyword>
<sequence>MGTVWHDLLANMAILALLVSIWSNTQLPRLFRHAVVRQLSFGLLLGTGAILVMLLPFQISDGIFIDLRTTVIAVSGLFGGPIALTVTTVLVAAFRLSSGGAGTVAGLTGIAIAAAVGMAAYHLKKDQRPSFPAILVFSATVAVSGLLGFLALPRDTLIAIAPTVLLPTTIIVFASTLMISLAIASELRRREMTKKNHIYKVVIDSLPDCLNVKDVEGRFIVANPATAALMKAADSNALIGKSDFDFYPADIALKFKTDEEKAAQGETSYVIEQQVTHRDGTIAWLSTLKSPLLDENGHVTGVITHNRDVTAKKELETALAESERKATAALTNMADGLVMFDENLNVVFCNEQYRTMFPLTADLRVPGTPAASILYASIARGELINIPTDNVTEWVNTAVSRLRSPGTVQFPLFDGRWIESRTNPAPDGTCFVVCSDITDGKQSEQRLRDLNIRLAELAETDGLTGLLNRRAFDTILAQEIAAAGRGEGPLSLLLLDVDRFKAFNDTYGHTAGDDCLRAIAECLRAVAHRPTDRVARYGGEEIALILPDTPEEGALTLAHKLRNRIRALEIAHTGSEKGIVTASIGVATLTNHTIGPDAGRLVLRADEALYLAKASGRDLVRAWEPTKPHLVKTKG</sequence>
<dbReference type="InterPro" id="IPR029787">
    <property type="entry name" value="Nucleotide_cyclase"/>
</dbReference>
<keyword evidence="3" id="KW-1003">Cell membrane</keyword>
<gene>
    <name evidence="11" type="ORF">GB927_004260</name>
</gene>
<comment type="caution">
    <text evidence="11">The sequence shown here is derived from an EMBL/GenBank/DDBJ whole genome shotgun (WGS) entry which is preliminary data.</text>
</comment>
<dbReference type="Pfam" id="PF12860">
    <property type="entry name" value="PAS_7"/>
    <property type="match status" value="1"/>
</dbReference>
<keyword evidence="12" id="KW-1185">Reference proteome</keyword>
<dbReference type="CDD" id="cd01949">
    <property type="entry name" value="GGDEF"/>
    <property type="match status" value="1"/>
</dbReference>
<comment type="catalytic activity">
    <reaction evidence="7">
        <text>2 GTP = 3',3'-c-di-GMP + 2 diphosphate</text>
        <dbReference type="Rhea" id="RHEA:24898"/>
        <dbReference type="ChEBI" id="CHEBI:33019"/>
        <dbReference type="ChEBI" id="CHEBI:37565"/>
        <dbReference type="ChEBI" id="CHEBI:58805"/>
        <dbReference type="EC" id="2.7.7.65"/>
    </reaction>
</comment>
<dbReference type="EMBL" id="WHSB02000001">
    <property type="protein sequence ID" value="MCQ4629238.1"/>
    <property type="molecule type" value="Genomic_DNA"/>
</dbReference>
<dbReference type="PANTHER" id="PTHR45138:SF9">
    <property type="entry name" value="DIGUANYLATE CYCLASE DGCM-RELATED"/>
    <property type="match status" value="1"/>
</dbReference>
<keyword evidence="11" id="KW-0808">Transferase</keyword>